<keyword evidence="1" id="KW-0472">Membrane</keyword>
<proteinExistence type="predicted"/>
<protein>
    <recommendedName>
        <fullName evidence="4">PH domain-containing protein</fullName>
    </recommendedName>
</protein>
<dbReference type="EMBL" id="SMKX01000255">
    <property type="protein sequence ID" value="TDD43675.1"/>
    <property type="molecule type" value="Genomic_DNA"/>
</dbReference>
<gene>
    <name evidence="2" type="ORF">E1263_41480</name>
</gene>
<dbReference type="Proteomes" id="UP000295124">
    <property type="component" value="Unassembled WGS sequence"/>
</dbReference>
<sequence>MATMGEASAEVWAEEYRRTGRVEFVRRAAPYRRVMLRNQFVVLAVVCWIAFVIPFENEATAAALLLGLFAVGRSTWAVVQLVGKPVLLVVDTDGVQYRDKRCAWSEIILIGAPQRWDVELILREGELVIKHYAVRDLAALAGWFGELHKENQATTQGDSHADHG</sequence>
<evidence type="ECO:0000313" key="2">
    <source>
        <dbReference type="EMBL" id="TDD43675.1"/>
    </source>
</evidence>
<evidence type="ECO:0008006" key="4">
    <source>
        <dbReference type="Google" id="ProtNLM"/>
    </source>
</evidence>
<evidence type="ECO:0000256" key="1">
    <source>
        <dbReference type="SAM" id="Phobius"/>
    </source>
</evidence>
<evidence type="ECO:0000313" key="3">
    <source>
        <dbReference type="Proteomes" id="UP000295124"/>
    </source>
</evidence>
<feature type="transmembrane region" description="Helical" evidence="1">
    <location>
        <begin position="61"/>
        <end position="79"/>
    </location>
</feature>
<name>A0A4R4YFV9_9ACTN</name>
<dbReference type="RefSeq" id="WP_132177807.1">
    <property type="nucleotide sequence ID" value="NZ_SMKX01000255.1"/>
</dbReference>
<reference evidence="2 3" key="1">
    <citation type="submission" date="2019-03" db="EMBL/GenBank/DDBJ databases">
        <title>Draft genome sequences of novel Actinobacteria.</title>
        <authorList>
            <person name="Sahin N."/>
            <person name="Ay H."/>
            <person name="Saygin H."/>
        </authorList>
    </citation>
    <scope>NUCLEOTIDE SEQUENCE [LARGE SCALE GENOMIC DNA]</scope>
    <source>
        <strain evidence="2 3">JCM 13523</strain>
    </source>
</reference>
<dbReference type="AlphaFoldDB" id="A0A4R4YFV9"/>
<organism evidence="2 3">
    <name type="scientific">Kribbella antibiotica</name>
    <dbReference type="NCBI Taxonomy" id="190195"/>
    <lineage>
        <taxon>Bacteria</taxon>
        <taxon>Bacillati</taxon>
        <taxon>Actinomycetota</taxon>
        <taxon>Actinomycetes</taxon>
        <taxon>Propionibacteriales</taxon>
        <taxon>Kribbellaceae</taxon>
        <taxon>Kribbella</taxon>
    </lineage>
</organism>
<comment type="caution">
    <text evidence="2">The sequence shown here is derived from an EMBL/GenBank/DDBJ whole genome shotgun (WGS) entry which is preliminary data.</text>
</comment>
<accession>A0A4R4YFV9</accession>
<keyword evidence="1" id="KW-1133">Transmembrane helix</keyword>
<keyword evidence="1" id="KW-0812">Transmembrane</keyword>
<feature type="transmembrane region" description="Helical" evidence="1">
    <location>
        <begin position="36"/>
        <end position="55"/>
    </location>
</feature>
<keyword evidence="3" id="KW-1185">Reference proteome</keyword>
<dbReference type="OrthoDB" id="3833911at2"/>